<feature type="region of interest" description="Disordered" evidence="1">
    <location>
        <begin position="1"/>
        <end position="75"/>
    </location>
</feature>
<dbReference type="AlphaFoldDB" id="A0A7M5UXD3"/>
<reference evidence="2" key="1">
    <citation type="submission" date="2021-01" db="UniProtKB">
        <authorList>
            <consortium name="EnsemblMetazoa"/>
        </authorList>
    </citation>
    <scope>IDENTIFICATION</scope>
</reference>
<evidence type="ECO:0000313" key="2">
    <source>
        <dbReference type="EnsemblMetazoa" id="CLYHEMP005882.1"/>
    </source>
</evidence>
<dbReference type="Proteomes" id="UP000594262">
    <property type="component" value="Unplaced"/>
</dbReference>
<evidence type="ECO:0000256" key="1">
    <source>
        <dbReference type="SAM" id="MobiDB-lite"/>
    </source>
</evidence>
<keyword evidence="3" id="KW-1185">Reference proteome</keyword>
<accession>A0A7M5UXD3</accession>
<feature type="compositionally biased region" description="Polar residues" evidence="1">
    <location>
        <begin position="1"/>
        <end position="10"/>
    </location>
</feature>
<organism evidence="2 3">
    <name type="scientific">Clytia hemisphaerica</name>
    <dbReference type="NCBI Taxonomy" id="252671"/>
    <lineage>
        <taxon>Eukaryota</taxon>
        <taxon>Metazoa</taxon>
        <taxon>Cnidaria</taxon>
        <taxon>Hydrozoa</taxon>
        <taxon>Hydroidolina</taxon>
        <taxon>Leptothecata</taxon>
        <taxon>Obeliida</taxon>
        <taxon>Clytiidae</taxon>
        <taxon>Clytia</taxon>
    </lineage>
</organism>
<feature type="compositionally biased region" description="Polar residues" evidence="1">
    <location>
        <begin position="23"/>
        <end position="42"/>
    </location>
</feature>
<evidence type="ECO:0000313" key="3">
    <source>
        <dbReference type="Proteomes" id="UP000594262"/>
    </source>
</evidence>
<name>A0A7M5UXD3_9CNID</name>
<protein>
    <submittedName>
        <fullName evidence="2">Uncharacterized protein</fullName>
    </submittedName>
</protein>
<dbReference type="EnsemblMetazoa" id="CLYHEMT005882.1">
    <property type="protein sequence ID" value="CLYHEMP005882.1"/>
    <property type="gene ID" value="CLYHEMG005882"/>
</dbReference>
<sequence length="159" mass="17523">MSGKRQSNFDASASSSKMAKMDLQTTSSSKIAKMDLQTTSPGKENVPSSSKGKGKAKSIAPTDGPQKPKRCQPKTVDKRLKSLNIDPERVSKCVKAAMCKGHIVFNGDKKDLDQLIIEESYRDHRYKIYLKDVLYQEDYGGDYEDGSEGASAECICCKD</sequence>
<proteinExistence type="predicted"/>